<dbReference type="GO" id="GO:0004497">
    <property type="term" value="F:monooxygenase activity"/>
    <property type="evidence" value="ECO:0007669"/>
    <property type="project" value="UniProtKB-KW"/>
</dbReference>
<dbReference type="InterPro" id="IPR050196">
    <property type="entry name" value="Cytochrome_P450_Monoox"/>
</dbReference>
<accession>A0A951QNY7</accession>
<evidence type="ECO:0000256" key="4">
    <source>
        <dbReference type="ARBA" id="ARBA00023002"/>
    </source>
</evidence>
<evidence type="ECO:0000256" key="6">
    <source>
        <dbReference type="ARBA" id="ARBA00023033"/>
    </source>
</evidence>
<keyword evidence="3 7" id="KW-0479">Metal-binding</keyword>
<dbReference type="AlphaFoldDB" id="A0A951QNY7"/>
<comment type="caution">
    <text evidence="9">The sequence shown here is derived from an EMBL/GenBank/DDBJ whole genome shotgun (WGS) entry which is preliminary data.</text>
</comment>
<evidence type="ECO:0000256" key="7">
    <source>
        <dbReference type="PIRSR" id="PIRSR602401-1"/>
    </source>
</evidence>
<gene>
    <name evidence="9" type="ORF">KME60_21210</name>
</gene>
<dbReference type="PROSITE" id="PS00086">
    <property type="entry name" value="CYTOCHROME_P450"/>
    <property type="match status" value="1"/>
</dbReference>
<evidence type="ECO:0000256" key="3">
    <source>
        <dbReference type="ARBA" id="ARBA00022723"/>
    </source>
</evidence>
<dbReference type="EMBL" id="JAHHGZ010000024">
    <property type="protein sequence ID" value="MBW4669859.1"/>
    <property type="molecule type" value="Genomic_DNA"/>
</dbReference>
<dbReference type="GO" id="GO:0016705">
    <property type="term" value="F:oxidoreductase activity, acting on paired donors, with incorporation or reduction of molecular oxygen"/>
    <property type="evidence" value="ECO:0007669"/>
    <property type="project" value="InterPro"/>
</dbReference>
<keyword evidence="2 7" id="KW-0349">Heme</keyword>
<organism evidence="9 10">
    <name type="scientific">Cyanomargarita calcarea GSE-NOS-MK-12-04C</name>
    <dbReference type="NCBI Taxonomy" id="2839659"/>
    <lineage>
        <taxon>Bacteria</taxon>
        <taxon>Bacillati</taxon>
        <taxon>Cyanobacteriota</taxon>
        <taxon>Cyanophyceae</taxon>
        <taxon>Nostocales</taxon>
        <taxon>Cyanomargaritaceae</taxon>
        <taxon>Cyanomargarita</taxon>
    </lineage>
</organism>
<dbReference type="InterPro" id="IPR001128">
    <property type="entry name" value="Cyt_P450"/>
</dbReference>
<evidence type="ECO:0000313" key="10">
    <source>
        <dbReference type="Proteomes" id="UP000729701"/>
    </source>
</evidence>
<comment type="similarity">
    <text evidence="1 8">Belongs to the cytochrome P450 family.</text>
</comment>
<dbReference type="InterPro" id="IPR002401">
    <property type="entry name" value="Cyt_P450_E_grp-I"/>
</dbReference>
<dbReference type="GO" id="GO:0020037">
    <property type="term" value="F:heme binding"/>
    <property type="evidence" value="ECO:0007669"/>
    <property type="project" value="InterPro"/>
</dbReference>
<proteinExistence type="inferred from homology"/>
<evidence type="ECO:0000256" key="1">
    <source>
        <dbReference type="ARBA" id="ARBA00010617"/>
    </source>
</evidence>
<sequence length="449" mass="51310">MNTSTTSSPIPSGPNGHFLLGALPEYSRNPLEFMSKCARTYGDVVYLTGLIPSYLLNHPDFIEEMLVTQHQHLIKSQLGKITKPLLGNGLLLSEGDFWKQQRHLIQPAFHRSRIAAYAEVMIDYTQRMLNTWLPGEIRDIHHEMMNLTLMIAAKTFFGSEIESDVDVIDRAVKAMLEHFDRRSTNLLLFLLPDYVPTLGNLRFRHAIKQLDTVVYRLIQERRSSGKQTDDLLSMLLYLQAEDGTRMSDRQVRDEVNTFLLAGHETTALTLSWAWYLLSKHPEVEAKLLAELQTVLMGRSPSLSDLPRLRYTEWIILETMRLYPPVWAIPRTVAQDCEIAGYPIKAGHGLVASPWVVHRDPRWFSNPDQFNPDRWNNDFAKNLPTFAYFPFGGGSRICIGKAFAMMEACLLLAAIASTYRIRLVSQEAVKPWASLTLRPKQAIKVCLNRR</sequence>
<dbReference type="CDD" id="cd20620">
    <property type="entry name" value="CYP132-like"/>
    <property type="match status" value="1"/>
</dbReference>
<reference evidence="9" key="1">
    <citation type="submission" date="2021-05" db="EMBL/GenBank/DDBJ databases">
        <authorList>
            <person name="Pietrasiak N."/>
            <person name="Ward R."/>
            <person name="Stajich J.E."/>
            <person name="Kurbessoian T."/>
        </authorList>
    </citation>
    <scope>NUCLEOTIDE SEQUENCE</scope>
    <source>
        <strain evidence="9">GSE-NOS-MK-12-04C</strain>
    </source>
</reference>
<dbReference type="Gene3D" id="1.10.630.10">
    <property type="entry name" value="Cytochrome P450"/>
    <property type="match status" value="1"/>
</dbReference>
<dbReference type="GO" id="GO:0005506">
    <property type="term" value="F:iron ion binding"/>
    <property type="evidence" value="ECO:0007669"/>
    <property type="project" value="InterPro"/>
</dbReference>
<evidence type="ECO:0000256" key="2">
    <source>
        <dbReference type="ARBA" id="ARBA00022617"/>
    </source>
</evidence>
<name>A0A951QNY7_9CYAN</name>
<protein>
    <submittedName>
        <fullName evidence="9">Cytochrome P450</fullName>
    </submittedName>
</protein>
<dbReference type="InterPro" id="IPR017972">
    <property type="entry name" value="Cyt_P450_CS"/>
</dbReference>
<feature type="binding site" description="axial binding residue" evidence="7">
    <location>
        <position position="397"/>
    </location>
    <ligand>
        <name>heme</name>
        <dbReference type="ChEBI" id="CHEBI:30413"/>
    </ligand>
    <ligandPart>
        <name>Fe</name>
        <dbReference type="ChEBI" id="CHEBI:18248"/>
    </ligandPart>
</feature>
<dbReference type="PRINTS" id="PR00385">
    <property type="entry name" value="P450"/>
</dbReference>
<dbReference type="PRINTS" id="PR00463">
    <property type="entry name" value="EP450I"/>
</dbReference>
<keyword evidence="5 7" id="KW-0408">Iron</keyword>
<dbReference type="Proteomes" id="UP000729701">
    <property type="component" value="Unassembled WGS sequence"/>
</dbReference>
<dbReference type="Pfam" id="PF00067">
    <property type="entry name" value="p450"/>
    <property type="match status" value="1"/>
</dbReference>
<evidence type="ECO:0000313" key="9">
    <source>
        <dbReference type="EMBL" id="MBW4669859.1"/>
    </source>
</evidence>
<reference evidence="9" key="2">
    <citation type="journal article" date="2022" name="Microbiol. Resour. Announc.">
        <title>Metagenome Sequencing to Explore Phylogenomics of Terrestrial Cyanobacteria.</title>
        <authorList>
            <person name="Ward R.D."/>
            <person name="Stajich J.E."/>
            <person name="Johansen J.R."/>
            <person name="Huntemann M."/>
            <person name="Clum A."/>
            <person name="Foster B."/>
            <person name="Foster B."/>
            <person name="Roux S."/>
            <person name="Palaniappan K."/>
            <person name="Varghese N."/>
            <person name="Mukherjee S."/>
            <person name="Reddy T.B.K."/>
            <person name="Daum C."/>
            <person name="Copeland A."/>
            <person name="Chen I.A."/>
            <person name="Ivanova N.N."/>
            <person name="Kyrpides N.C."/>
            <person name="Shapiro N."/>
            <person name="Eloe-Fadrosh E.A."/>
            <person name="Pietrasiak N."/>
        </authorList>
    </citation>
    <scope>NUCLEOTIDE SEQUENCE</scope>
    <source>
        <strain evidence="9">GSE-NOS-MK-12-04C</strain>
    </source>
</reference>
<evidence type="ECO:0000256" key="8">
    <source>
        <dbReference type="RuleBase" id="RU000461"/>
    </source>
</evidence>
<keyword evidence="6 8" id="KW-0503">Monooxygenase</keyword>
<comment type="cofactor">
    <cofactor evidence="7">
        <name>heme</name>
        <dbReference type="ChEBI" id="CHEBI:30413"/>
    </cofactor>
</comment>
<dbReference type="PANTHER" id="PTHR24291:SF50">
    <property type="entry name" value="BIFUNCTIONAL ALBAFLAVENONE MONOOXYGENASE_TERPENE SYNTHASE"/>
    <property type="match status" value="1"/>
</dbReference>
<keyword evidence="4 8" id="KW-0560">Oxidoreductase</keyword>
<evidence type="ECO:0000256" key="5">
    <source>
        <dbReference type="ARBA" id="ARBA00023004"/>
    </source>
</evidence>
<dbReference type="InterPro" id="IPR036396">
    <property type="entry name" value="Cyt_P450_sf"/>
</dbReference>
<dbReference type="SUPFAM" id="SSF48264">
    <property type="entry name" value="Cytochrome P450"/>
    <property type="match status" value="1"/>
</dbReference>
<dbReference type="PANTHER" id="PTHR24291">
    <property type="entry name" value="CYTOCHROME P450 FAMILY 4"/>
    <property type="match status" value="1"/>
</dbReference>